<evidence type="ECO:0008006" key="4">
    <source>
        <dbReference type="Google" id="ProtNLM"/>
    </source>
</evidence>
<dbReference type="SUPFAM" id="SSF143120">
    <property type="entry name" value="YefM-like"/>
    <property type="match status" value="1"/>
</dbReference>
<dbReference type="STRING" id="1618671.UY67_C0001G0048"/>
<reference evidence="2 3" key="1">
    <citation type="journal article" date="2015" name="Nature">
        <title>rRNA introns, odd ribosomes, and small enigmatic genomes across a large radiation of phyla.</title>
        <authorList>
            <person name="Brown C.T."/>
            <person name="Hug L.A."/>
            <person name="Thomas B.C."/>
            <person name="Sharon I."/>
            <person name="Castelle C.J."/>
            <person name="Singh A."/>
            <person name="Wilkins M.J."/>
            <person name="Williams K.H."/>
            <person name="Banfield J.F."/>
        </authorList>
    </citation>
    <scope>NUCLEOTIDE SEQUENCE [LARGE SCALE GENOMIC DNA]</scope>
</reference>
<comment type="caution">
    <text evidence="2">The sequence shown here is derived from an EMBL/GenBank/DDBJ whole genome shotgun (WGS) entry which is preliminary data.</text>
</comment>
<organism evidence="2 3">
    <name type="scientific">Candidatus Kaiserbacteria bacterium GW2011_GWA2_52_12</name>
    <dbReference type="NCBI Taxonomy" id="1618671"/>
    <lineage>
        <taxon>Bacteria</taxon>
        <taxon>Candidatus Kaiseribacteriota</taxon>
    </lineage>
</organism>
<accession>A0A0G1X225</accession>
<comment type="similarity">
    <text evidence="1">Belongs to the phD/YefM antitoxin family.</text>
</comment>
<dbReference type="AlphaFoldDB" id="A0A0G1X225"/>
<name>A0A0G1X225_9BACT</name>
<dbReference type="EMBL" id="LCQW01000001">
    <property type="protein sequence ID" value="KKW25046.1"/>
    <property type="molecule type" value="Genomic_DNA"/>
</dbReference>
<dbReference type="PATRIC" id="fig|1618671.3.peg.52"/>
<dbReference type="Gene3D" id="3.40.1620.10">
    <property type="entry name" value="YefM-like domain"/>
    <property type="match status" value="1"/>
</dbReference>
<dbReference type="InterPro" id="IPR036165">
    <property type="entry name" value="YefM-like_sf"/>
</dbReference>
<gene>
    <name evidence="2" type="ORF">UY67_C0001G0048</name>
</gene>
<evidence type="ECO:0000256" key="1">
    <source>
        <dbReference type="ARBA" id="ARBA00009981"/>
    </source>
</evidence>
<protein>
    <recommendedName>
        <fullName evidence="4">Antitoxin</fullName>
    </recommendedName>
</protein>
<sequence>MKIITTTSARKHIKDIVDRAKYRGEVFAIGRRDSIDAIVIGFPRAYSDAVNDITNVNAYSRSFDFLESEPDLYSADDLKNRYA</sequence>
<evidence type="ECO:0000313" key="2">
    <source>
        <dbReference type="EMBL" id="KKW25046.1"/>
    </source>
</evidence>
<evidence type="ECO:0000313" key="3">
    <source>
        <dbReference type="Proteomes" id="UP000034273"/>
    </source>
</evidence>
<dbReference type="Proteomes" id="UP000034273">
    <property type="component" value="Unassembled WGS sequence"/>
</dbReference>
<proteinExistence type="inferred from homology"/>